<sequence length="334" mass="36558">MTITLTAQQYSHLKKLSDERNVISALAIDQRGSLKKMLAKAASQPANDTTIVDFKTTVSSVLTQYASAILLDPEYGLPAAKVRDADAGLLLAYEKTGYDATESGRFPDLIDDQSALRMAEAGADAVKFLLYYDVDESDQINDRKKAFVERVGAESQAIGLPFFLELVSYDATMDSVTDAEYAIVKPHKVIEMTREFSRPEYGVTVLKVEVPVNQSYVEGFTAPGVEPVYTRQEALDDYRAQSDATDLPFIFLSAGVSNELFLEELQFAKEAGSKFNGVLCGRATWKLGVQPFAAVGKAAGVEWLQNEGHANIERLNQVLATTATPWTDKVAAMV</sequence>
<keyword evidence="5 6" id="KW-0456">Lyase</keyword>
<dbReference type="PANTHER" id="PTHR39340">
    <property type="entry name" value="SULFOFRUCTOSEPHOSPHATE ALDOLASE"/>
    <property type="match status" value="1"/>
</dbReference>
<dbReference type="NCBIfam" id="NF009498">
    <property type="entry name" value="PRK12858.1"/>
    <property type="match status" value="1"/>
</dbReference>
<dbReference type="SMART" id="SM01133">
    <property type="entry name" value="DeoC"/>
    <property type="match status" value="1"/>
</dbReference>
<reference evidence="8" key="1">
    <citation type="journal article" date="2019" name="Int. J. Syst. Evol. Microbiol.">
        <title>The Global Catalogue of Microorganisms (GCM) 10K type strain sequencing project: providing services to taxonomists for standard genome sequencing and annotation.</title>
        <authorList>
            <consortium name="The Broad Institute Genomics Platform"/>
            <consortium name="The Broad Institute Genome Sequencing Center for Infectious Disease"/>
            <person name="Wu L."/>
            <person name="Ma J."/>
        </authorList>
    </citation>
    <scope>NUCLEOTIDE SEQUENCE [LARGE SCALE GENOMIC DNA]</scope>
    <source>
        <strain evidence="8">CCM 8903</strain>
    </source>
</reference>
<dbReference type="PANTHER" id="PTHR39340:SF1">
    <property type="entry name" value="SULFOFRUCTOSEPHOSPHATE ALDOLASE"/>
    <property type="match status" value="1"/>
</dbReference>
<comment type="pathway">
    <text evidence="2 6">Carbohydrate metabolism; D-tagatose 6-phosphate degradation; D-glyceraldehyde 3-phosphate and glycerone phosphate from D-tagatose 6-phosphate: step 2/2.</text>
</comment>
<comment type="caution">
    <text evidence="7">The sequence shown here is derived from an EMBL/GenBank/DDBJ whole genome shotgun (WGS) entry which is preliminary data.</text>
</comment>
<comment type="similarity">
    <text evidence="3 6">Belongs to the aldolase LacD family.</text>
</comment>
<dbReference type="InterPro" id="IPR050552">
    <property type="entry name" value="LacD_aldolase"/>
</dbReference>
<evidence type="ECO:0000313" key="8">
    <source>
        <dbReference type="Proteomes" id="UP001597252"/>
    </source>
</evidence>
<evidence type="ECO:0000256" key="6">
    <source>
        <dbReference type="HAMAP-Rule" id="MF_00734"/>
    </source>
</evidence>
<dbReference type="NCBIfam" id="NF009065">
    <property type="entry name" value="PRK12399.1"/>
    <property type="match status" value="1"/>
</dbReference>
<accession>A0ABW4E548</accession>
<dbReference type="Pfam" id="PF01791">
    <property type="entry name" value="DeoC"/>
    <property type="match status" value="1"/>
</dbReference>
<evidence type="ECO:0000313" key="7">
    <source>
        <dbReference type="EMBL" id="MFD1484228.1"/>
    </source>
</evidence>
<dbReference type="HAMAP" id="MF_00734">
    <property type="entry name" value="LacD"/>
    <property type="match status" value="1"/>
</dbReference>
<evidence type="ECO:0000256" key="4">
    <source>
        <dbReference type="ARBA" id="ARBA00022736"/>
    </source>
</evidence>
<organism evidence="7 8">
    <name type="scientific">Lacticaseibacillus baoqingensis</name>
    <dbReference type="NCBI Taxonomy" id="2486013"/>
    <lineage>
        <taxon>Bacteria</taxon>
        <taxon>Bacillati</taxon>
        <taxon>Bacillota</taxon>
        <taxon>Bacilli</taxon>
        <taxon>Lactobacillales</taxon>
        <taxon>Lactobacillaceae</taxon>
        <taxon>Lacticaseibacillus</taxon>
    </lineage>
</organism>
<dbReference type="Gene3D" id="3.20.20.70">
    <property type="entry name" value="Aldolase class I"/>
    <property type="match status" value="1"/>
</dbReference>
<dbReference type="RefSeq" id="WP_125752194.1">
    <property type="nucleotide sequence ID" value="NZ_JBHTON010000006.1"/>
</dbReference>
<dbReference type="InterPro" id="IPR005927">
    <property type="entry name" value="Tag_1.6-dipho_adolase"/>
</dbReference>
<dbReference type="SUPFAM" id="SSF51569">
    <property type="entry name" value="Aldolase"/>
    <property type="match status" value="1"/>
</dbReference>
<keyword evidence="4 6" id="KW-0423">Lactose metabolism</keyword>
<comment type="catalytic activity">
    <reaction evidence="1 6">
        <text>D-tagatofuranose 1,6-bisphosphate = D-glyceraldehyde 3-phosphate + dihydroxyacetone phosphate</text>
        <dbReference type="Rhea" id="RHEA:22948"/>
        <dbReference type="ChEBI" id="CHEBI:57642"/>
        <dbReference type="ChEBI" id="CHEBI:58694"/>
        <dbReference type="ChEBI" id="CHEBI:59776"/>
        <dbReference type="EC" id="4.1.2.40"/>
    </reaction>
</comment>
<evidence type="ECO:0000256" key="3">
    <source>
        <dbReference type="ARBA" id="ARBA00008679"/>
    </source>
</evidence>
<dbReference type="EC" id="4.1.2.40" evidence="6"/>
<keyword evidence="8" id="KW-1185">Reference proteome</keyword>
<dbReference type="Proteomes" id="UP001597252">
    <property type="component" value="Unassembled WGS sequence"/>
</dbReference>
<evidence type="ECO:0000256" key="5">
    <source>
        <dbReference type="ARBA" id="ARBA00023239"/>
    </source>
</evidence>
<protein>
    <recommendedName>
        <fullName evidence="6">Tagatose 1,6-diphosphate aldolase</fullName>
        <ecNumber evidence="6">4.1.2.40</ecNumber>
    </recommendedName>
    <alternativeName>
        <fullName evidence="6">D-tagatose-1,6-bisphosphate aldolase</fullName>
    </alternativeName>
    <alternativeName>
        <fullName evidence="6">Tagatose-bisphosphate aldolase</fullName>
    </alternativeName>
</protein>
<dbReference type="InterPro" id="IPR002915">
    <property type="entry name" value="DeoC/FbaB/LacD_aldolase"/>
</dbReference>
<dbReference type="InterPro" id="IPR013785">
    <property type="entry name" value="Aldolase_TIM"/>
</dbReference>
<gene>
    <name evidence="6" type="primary">lacD</name>
    <name evidence="7" type="ORF">ACFQ5J_03160</name>
</gene>
<proteinExistence type="inferred from homology"/>
<evidence type="ECO:0000256" key="2">
    <source>
        <dbReference type="ARBA" id="ARBA00005191"/>
    </source>
</evidence>
<dbReference type="EMBL" id="JBHTON010000006">
    <property type="protein sequence ID" value="MFD1484228.1"/>
    <property type="molecule type" value="Genomic_DNA"/>
</dbReference>
<name>A0ABW4E548_9LACO</name>
<evidence type="ECO:0000256" key="1">
    <source>
        <dbReference type="ARBA" id="ARBA00000567"/>
    </source>
</evidence>